<sequence length="297" mass="31789">MPLLLRRWISAVLVAIATTTITVLTAPAAAHALAFTDTLKNGEKLLLNQRLISRNGLYEARMQANGTFAVYRVLQNDTVNGLWTTAPAKRSNESAFVGNQGDGNLVVYAGSPTGGPVRPLWASGTNGRGPGELVMQNDGNLVLYAAGGPTWSSRTNNTAKPRTDCGGLTIDGMTPAVSPQKPLPPVLDGQRPDAWLHAAGYVESYKAPCNAVVHVWIERKSCGALGCSWLVRAKSPDRVVNPYNKTFTTVSTVCKEGVHSYRTRTIAMYTQVNDGTNFVAKEEVSNVVKIDCTGIGS</sequence>
<dbReference type="SUPFAM" id="SSF51110">
    <property type="entry name" value="alpha-D-mannose-specific plant lectins"/>
    <property type="match status" value="1"/>
</dbReference>
<feature type="chain" id="PRO_5038907830" description="Bulb-type lectin domain-containing protein" evidence="1">
    <location>
        <begin position="26"/>
        <end position="297"/>
    </location>
</feature>
<accession>A0A7W7MK67</accession>
<evidence type="ECO:0000313" key="5">
    <source>
        <dbReference type="Proteomes" id="UP000590511"/>
    </source>
</evidence>
<feature type="domain" description="Bulb-type lectin" evidence="2">
    <location>
        <begin position="36"/>
        <end position="156"/>
    </location>
</feature>
<evidence type="ECO:0000259" key="2">
    <source>
        <dbReference type="PROSITE" id="PS50927"/>
    </source>
</evidence>
<evidence type="ECO:0000313" key="3">
    <source>
        <dbReference type="EMBL" id="GIE37969.1"/>
    </source>
</evidence>
<dbReference type="RefSeq" id="WP_188125139.1">
    <property type="nucleotide sequence ID" value="NZ_BOMP01000013.1"/>
</dbReference>
<feature type="signal peptide" evidence="1">
    <location>
        <begin position="1"/>
        <end position="25"/>
    </location>
</feature>
<evidence type="ECO:0000313" key="6">
    <source>
        <dbReference type="Proteomes" id="UP000631312"/>
    </source>
</evidence>
<dbReference type="InterPro" id="IPR001480">
    <property type="entry name" value="Bulb-type_lectin_dom"/>
</dbReference>
<dbReference type="EMBL" id="BOMP01000013">
    <property type="protein sequence ID" value="GIE37969.1"/>
    <property type="molecule type" value="Genomic_DNA"/>
</dbReference>
<proteinExistence type="predicted"/>
<dbReference type="Proteomes" id="UP000631312">
    <property type="component" value="Unassembled WGS sequence"/>
</dbReference>
<keyword evidence="1" id="KW-0732">Signal</keyword>
<reference evidence="4 5" key="1">
    <citation type="submission" date="2020-08" db="EMBL/GenBank/DDBJ databases">
        <title>Sequencing the genomes of 1000 actinobacteria strains.</title>
        <authorList>
            <person name="Klenk H.-P."/>
        </authorList>
    </citation>
    <scope>NUCLEOTIDE SEQUENCE [LARGE SCALE GENOMIC DNA]</scope>
    <source>
        <strain evidence="4 5">DSM 43150</strain>
    </source>
</reference>
<protein>
    <recommendedName>
        <fullName evidence="2">Bulb-type lectin domain-containing protein</fullName>
    </recommendedName>
</protein>
<dbReference type="PROSITE" id="PS50927">
    <property type="entry name" value="BULB_LECTIN"/>
    <property type="match status" value="1"/>
</dbReference>
<comment type="caution">
    <text evidence="4">The sequence shown here is derived from an EMBL/GenBank/DDBJ whole genome shotgun (WGS) entry which is preliminary data.</text>
</comment>
<name>A0A7W7MK67_9ACTN</name>
<organism evidence="4 5">
    <name type="scientific">Actinoplanes lobatus</name>
    <dbReference type="NCBI Taxonomy" id="113568"/>
    <lineage>
        <taxon>Bacteria</taxon>
        <taxon>Bacillati</taxon>
        <taxon>Actinomycetota</taxon>
        <taxon>Actinomycetes</taxon>
        <taxon>Micromonosporales</taxon>
        <taxon>Micromonosporaceae</taxon>
        <taxon>Actinoplanes</taxon>
    </lineage>
</organism>
<dbReference type="AlphaFoldDB" id="A0A7W7MK67"/>
<reference evidence="3 6" key="2">
    <citation type="submission" date="2021-01" db="EMBL/GenBank/DDBJ databases">
        <title>Whole genome shotgun sequence of Actinoplanes lobatus NBRC 12513.</title>
        <authorList>
            <person name="Komaki H."/>
            <person name="Tamura T."/>
        </authorList>
    </citation>
    <scope>NUCLEOTIDE SEQUENCE [LARGE SCALE GENOMIC DNA]</scope>
    <source>
        <strain evidence="3 6">NBRC 12513</strain>
    </source>
</reference>
<evidence type="ECO:0000313" key="4">
    <source>
        <dbReference type="EMBL" id="MBB4753437.1"/>
    </source>
</evidence>
<dbReference type="Proteomes" id="UP000590511">
    <property type="component" value="Unassembled WGS sequence"/>
</dbReference>
<dbReference type="EMBL" id="JACHNC010000001">
    <property type="protein sequence ID" value="MBB4753437.1"/>
    <property type="molecule type" value="Genomic_DNA"/>
</dbReference>
<dbReference type="InterPro" id="IPR036426">
    <property type="entry name" value="Bulb-type_lectin_dom_sf"/>
</dbReference>
<gene>
    <name evidence="3" type="ORF">Alo02nite_08670</name>
    <name evidence="4" type="ORF">BJ964_007598</name>
</gene>
<dbReference type="SMART" id="SM00108">
    <property type="entry name" value="B_lectin"/>
    <property type="match status" value="1"/>
</dbReference>
<evidence type="ECO:0000256" key="1">
    <source>
        <dbReference type="SAM" id="SignalP"/>
    </source>
</evidence>
<keyword evidence="6" id="KW-1185">Reference proteome</keyword>
<dbReference type="Gene3D" id="2.90.10.10">
    <property type="entry name" value="Bulb-type lectin domain"/>
    <property type="match status" value="3"/>
</dbReference>